<dbReference type="AlphaFoldDB" id="A0A0H2WC50"/>
<protein>
    <submittedName>
        <fullName evidence="2">Uncharacterized protein</fullName>
    </submittedName>
</protein>
<organism evidence="2 3">
    <name type="scientific">Burkholderia mallei (strain ATCC 23344)</name>
    <dbReference type="NCBI Taxonomy" id="243160"/>
    <lineage>
        <taxon>Bacteria</taxon>
        <taxon>Pseudomonadati</taxon>
        <taxon>Pseudomonadota</taxon>
        <taxon>Betaproteobacteria</taxon>
        <taxon>Burkholderiales</taxon>
        <taxon>Burkholderiaceae</taxon>
        <taxon>Burkholderia</taxon>
        <taxon>pseudomallei group</taxon>
    </lineage>
</organism>
<dbReference type="EMBL" id="CP000011">
    <property type="protein sequence ID" value="AAU46533.1"/>
    <property type="molecule type" value="Genomic_DNA"/>
</dbReference>
<sequence>MAHGDDRALNADGTRGRRARSRVRRRSRPRAVLFESPESPESPEAFEAFEAFDPAVHTGGERARTRRTAAFTRVSYGLPCKDLLQPFAWNDGRDLLFWRIYEIRRARRGVRRLIRGGHA</sequence>
<evidence type="ECO:0000256" key="1">
    <source>
        <dbReference type="SAM" id="MobiDB-lite"/>
    </source>
</evidence>
<name>A0A0H2WC50_BURMA</name>
<feature type="compositionally biased region" description="Basic residues" evidence="1">
    <location>
        <begin position="16"/>
        <end position="29"/>
    </location>
</feature>
<dbReference type="Proteomes" id="UP000006693">
    <property type="component" value="Chromosome 2"/>
</dbReference>
<accession>A0A0H2WC50</accession>
<reference evidence="2 3" key="1">
    <citation type="journal article" date="2004" name="Proc. Natl. Acad. Sci. U.S.A.">
        <title>Structural flexibility in the Burkholderia mallei genome.</title>
        <authorList>
            <person name="Nierman W.C."/>
            <person name="DeShazer D."/>
            <person name="Kim H.S."/>
            <person name="Tettelin H."/>
            <person name="Nelson K.E."/>
            <person name="Feldblyum T."/>
            <person name="Ulrich R.L."/>
            <person name="Ronning C.M."/>
            <person name="Brinkac L.M."/>
            <person name="Daugherty S.C."/>
            <person name="Davidsen T.D."/>
            <person name="Deboy R.T."/>
            <person name="Dimitrov G."/>
            <person name="Dodson R.J."/>
            <person name="Durkin A.S."/>
            <person name="Gwinn M.L."/>
            <person name="Haft D.H."/>
            <person name="Khouri H."/>
            <person name="Kolonay J.F."/>
            <person name="Madupu R."/>
            <person name="Mohammoud Y."/>
            <person name="Nelson W.C."/>
            <person name="Radune D."/>
            <person name="Romero C.M."/>
            <person name="Sarria S."/>
            <person name="Selengut J."/>
            <person name="Shamblin C."/>
            <person name="Sullivan S.A."/>
            <person name="White O."/>
            <person name="Yu Y."/>
            <person name="Zafar N."/>
            <person name="Zhou L."/>
            <person name="Fraser C.M."/>
        </authorList>
    </citation>
    <scope>NUCLEOTIDE SEQUENCE [LARGE SCALE GENOMIC DNA]</scope>
    <source>
        <strain evidence="2 3">ATCC 23344</strain>
    </source>
</reference>
<dbReference type="KEGG" id="bma:BMAA1427"/>
<proteinExistence type="predicted"/>
<gene>
    <name evidence="2" type="ordered locus">BMAA1427</name>
</gene>
<evidence type="ECO:0000313" key="2">
    <source>
        <dbReference type="EMBL" id="AAU46533.1"/>
    </source>
</evidence>
<evidence type="ECO:0000313" key="3">
    <source>
        <dbReference type="Proteomes" id="UP000006693"/>
    </source>
</evidence>
<dbReference type="HOGENOM" id="CLU_2056959_0_0_4"/>
<feature type="region of interest" description="Disordered" evidence="1">
    <location>
        <begin position="1"/>
        <end position="30"/>
    </location>
</feature>
<keyword evidence="3" id="KW-1185">Reference proteome</keyword>